<name>E0VHJ2_PEDHC</name>
<dbReference type="Pfam" id="PF25870">
    <property type="entry name" value="WHD_UFL1_5th"/>
    <property type="match status" value="1"/>
</dbReference>
<dbReference type="InParanoid" id="E0VHJ2"/>
<dbReference type="FunCoup" id="E0VHJ2">
    <property type="interactions" value="2252"/>
</dbReference>
<dbReference type="InterPro" id="IPR056580">
    <property type="entry name" value="Ufl1_dom"/>
</dbReference>
<evidence type="ECO:0000259" key="10">
    <source>
        <dbReference type="Pfam" id="PF25041"/>
    </source>
</evidence>
<dbReference type="InterPro" id="IPR056579">
    <property type="entry name" value="Ufl1_N"/>
</dbReference>
<evidence type="ECO:0000256" key="4">
    <source>
        <dbReference type="ARBA" id="ARBA00022679"/>
    </source>
</evidence>
<evidence type="ECO:0000259" key="8">
    <source>
        <dbReference type="Pfam" id="PF09743"/>
    </source>
</evidence>
<dbReference type="OrthoDB" id="10258297at2759"/>
<dbReference type="eggNOG" id="KOG2235">
    <property type="taxonomic scope" value="Eukaryota"/>
</dbReference>
<dbReference type="EMBL" id="AAZO01002446">
    <property type="status" value="NOT_ANNOTATED_CDS"/>
    <property type="molecule type" value="Genomic_DNA"/>
</dbReference>
<evidence type="ECO:0000256" key="5">
    <source>
        <dbReference type="ARBA" id="ARBA00022786"/>
    </source>
</evidence>
<dbReference type="InterPro" id="IPR056761">
    <property type="entry name" value="Ufl1-like_C"/>
</dbReference>
<feature type="compositionally biased region" description="Basic and acidic residues" evidence="7">
    <location>
        <begin position="402"/>
        <end position="422"/>
    </location>
</feature>
<dbReference type="CTD" id="8237421"/>
<dbReference type="GO" id="GO:1990592">
    <property type="term" value="P:protein K69-linked ufmylation"/>
    <property type="evidence" value="ECO:0007669"/>
    <property type="project" value="TreeGrafter"/>
</dbReference>
<dbReference type="PANTHER" id="PTHR31057">
    <property type="entry name" value="E3 UFM1-PROTEIN LIGASE 1"/>
    <property type="match status" value="1"/>
</dbReference>
<dbReference type="GO" id="GO:0005789">
    <property type="term" value="C:endoplasmic reticulum membrane"/>
    <property type="evidence" value="ECO:0007669"/>
    <property type="project" value="TreeGrafter"/>
</dbReference>
<comment type="similarity">
    <text evidence="2">Belongs to the UFL1 family.</text>
</comment>
<dbReference type="OMA" id="CILHASG"/>
<reference evidence="11" key="1">
    <citation type="submission" date="2007-04" db="EMBL/GenBank/DDBJ databases">
        <title>Annotation of Pediculus humanus corporis strain USDA.</title>
        <authorList>
            <person name="Kirkness E."/>
            <person name="Hannick L."/>
            <person name="Hass B."/>
            <person name="Bruggner R."/>
            <person name="Lawson D."/>
            <person name="Bidwell S."/>
            <person name="Joardar V."/>
            <person name="Caler E."/>
            <person name="Walenz B."/>
            <person name="Inman J."/>
            <person name="Schobel S."/>
            <person name="Galinsky K."/>
            <person name="Amedeo P."/>
            <person name="Strausberg R."/>
        </authorList>
    </citation>
    <scope>NUCLEOTIDE SEQUENCE</scope>
    <source>
        <strain evidence="11">USDA</strain>
    </source>
</reference>
<feature type="domain" description="E3 UFM1-protein ligase 1-like" evidence="9">
    <location>
        <begin position="540"/>
        <end position="660"/>
    </location>
</feature>
<dbReference type="GeneID" id="8237421"/>
<dbReference type="KEGG" id="phu:Phum_PHUM212250"/>
<evidence type="ECO:0000313" key="11">
    <source>
        <dbReference type="EMBL" id="EEB12878.1"/>
    </source>
</evidence>
<protein>
    <recommendedName>
        <fullName evidence="3">E3 UFM1-protein ligase 1 homolog</fullName>
    </recommendedName>
    <alternativeName>
        <fullName evidence="6">E3 UFM1-protein transferase 1 homolog</fullName>
    </alternativeName>
</protein>
<reference evidence="11" key="2">
    <citation type="submission" date="2007-04" db="EMBL/GenBank/DDBJ databases">
        <title>The genome of the human body louse.</title>
        <authorList>
            <consortium name="The Human Body Louse Genome Consortium"/>
            <person name="Kirkness E."/>
            <person name="Walenz B."/>
            <person name="Hass B."/>
            <person name="Bruggner R."/>
            <person name="Strausberg R."/>
        </authorList>
    </citation>
    <scope>NUCLEOTIDE SEQUENCE</scope>
    <source>
        <strain evidence="11">USDA</strain>
    </source>
</reference>
<organism>
    <name type="scientific">Pediculus humanus subsp. corporis</name>
    <name type="common">Body louse</name>
    <dbReference type="NCBI Taxonomy" id="121224"/>
    <lineage>
        <taxon>Eukaryota</taxon>
        <taxon>Metazoa</taxon>
        <taxon>Ecdysozoa</taxon>
        <taxon>Arthropoda</taxon>
        <taxon>Hexapoda</taxon>
        <taxon>Insecta</taxon>
        <taxon>Pterygota</taxon>
        <taxon>Neoptera</taxon>
        <taxon>Paraneoptera</taxon>
        <taxon>Psocodea</taxon>
        <taxon>Troctomorpha</taxon>
        <taxon>Phthiraptera</taxon>
        <taxon>Anoplura</taxon>
        <taxon>Pediculidae</taxon>
        <taxon>Pediculus</taxon>
    </lineage>
</organism>
<evidence type="ECO:0000313" key="13">
    <source>
        <dbReference type="Proteomes" id="UP000009046"/>
    </source>
</evidence>
<accession>E0VHJ2</accession>
<sequence>MSSGDWEEIKRLAADFQRAQLSSGVQRLSERNCIEIISKLIESRELEVVFTTDGKEYITPEHLIKEIKDELFVHQGRINLVDLSKILSVDLNVISSKAADIGKSSSATTIINGQLIHNNYINFLCEEINEKLKLKGRVTISELSSQYDLPSDFLLTIFGNNLGKTIIAQEDPHDSHAFFTEAYKIRNISLVKGGLLALTKPTPVSVILNLFSIEEHLFYFVLNFLNNDKDVAGTVSGKEGTKSIFTPTIYLKSQLEWVRNFYNQNGYLEYNVLSNIGISNPAKFIEKNFSNLKLFKLDSCAVGEIIFDQIEGALEDVISTATFVNILPILPTIADEKDAELILNEIIKKKSYKNLYVFASSVAVTDQYLRSLFKIFDSEIENKAKECVTSGAYFKFISSQDKSGHKNSFDDEKADSKADRKEERRRKAAEGKGGGGTQGRETKTKSTKKKYGKNVQDDDSSDEQNAKKKDGNKKLEILDLNDIKDILRKEELLDEEDSDELIDAIAEYLYPKLHGMALESAKTIFESTLASTNQDRRKKHNELQDKINDLVLKVRMFEKGYKQFPSKDVQQQLAKYLLKTICTDIAKEIFTCVVEDDGKYEGKEMTPELRTKIANSMSNDRKEPLQTLNKSLASSSVDDFLNIIDDVVGPGFCDILLKKPDKKKEKLQLVEHRQRLIDELNVAHDSAFVLHVASLIIFQEVTQTMLHASGKFVSNILSFLQSSLPSETFSALQKYHDLVLKVLTTTDSEEKLKIEQLLDDDMLSIKETALNFKKNSGKVTD</sequence>
<evidence type="ECO:0000256" key="2">
    <source>
        <dbReference type="ARBA" id="ARBA00010789"/>
    </source>
</evidence>
<dbReference type="GO" id="GO:0061666">
    <property type="term" value="F:UFM1 ligase activity"/>
    <property type="evidence" value="ECO:0007669"/>
    <property type="project" value="InterPro"/>
</dbReference>
<evidence type="ECO:0000313" key="12">
    <source>
        <dbReference type="EnsemblMetazoa" id="PHUM212250-PA"/>
    </source>
</evidence>
<dbReference type="AlphaFoldDB" id="E0VHJ2"/>
<feature type="region of interest" description="Disordered" evidence="7">
    <location>
        <begin position="401"/>
        <end position="470"/>
    </location>
</feature>
<dbReference type="EMBL" id="DS235171">
    <property type="protein sequence ID" value="EEB12878.1"/>
    <property type="molecule type" value="Genomic_DNA"/>
</dbReference>
<dbReference type="GO" id="GO:0034976">
    <property type="term" value="P:response to endoplasmic reticulum stress"/>
    <property type="evidence" value="ECO:0007669"/>
    <property type="project" value="TreeGrafter"/>
</dbReference>
<dbReference type="GO" id="GO:0032434">
    <property type="term" value="P:regulation of proteasomal ubiquitin-dependent protein catabolic process"/>
    <property type="evidence" value="ECO:0007669"/>
    <property type="project" value="TreeGrafter"/>
</dbReference>
<feature type="domain" description="E3 UFM1-protein ligase-like C-terminal" evidence="10">
    <location>
        <begin position="665"/>
        <end position="755"/>
    </location>
</feature>
<dbReference type="Pfam" id="PF09743">
    <property type="entry name" value="E3_UFM1_ligase"/>
    <property type="match status" value="1"/>
</dbReference>
<dbReference type="Pfam" id="PF25041">
    <property type="entry name" value="UFL1_C"/>
    <property type="match status" value="1"/>
</dbReference>
<dbReference type="HOGENOM" id="CLU_012417_1_1_1"/>
<feature type="domain" description="E3 UFM1-protein ligase 1-like N-terminal" evidence="8">
    <location>
        <begin position="8"/>
        <end position="285"/>
    </location>
</feature>
<keyword evidence="4" id="KW-0808">Transferase</keyword>
<keyword evidence="13" id="KW-1185">Reference proteome</keyword>
<evidence type="ECO:0000259" key="9">
    <source>
        <dbReference type="Pfam" id="PF23659"/>
    </source>
</evidence>
<dbReference type="PANTHER" id="PTHR31057:SF0">
    <property type="entry name" value="E3 UFM1-PROTEIN LIGASE 1"/>
    <property type="match status" value="1"/>
</dbReference>
<gene>
    <name evidence="12" type="primary">8237421</name>
    <name evidence="11" type="ORF">Phum_PHUM212250</name>
</gene>
<evidence type="ECO:0000256" key="6">
    <source>
        <dbReference type="ARBA" id="ARBA00030452"/>
    </source>
</evidence>
<keyword evidence="5" id="KW-0833">Ubl conjugation pathway</keyword>
<proteinExistence type="inferred from homology"/>
<dbReference type="Pfam" id="PF23659">
    <property type="entry name" value="UFL1"/>
    <property type="match status" value="1"/>
</dbReference>
<dbReference type="VEuPathDB" id="VectorBase:PHUM212250"/>
<dbReference type="Proteomes" id="UP000009046">
    <property type="component" value="Unassembled WGS sequence"/>
</dbReference>
<dbReference type="STRING" id="121224.E0VHJ2"/>
<comment type="function">
    <text evidence="1">E3 UFM1-protein ligase that mediates ufmylation of target proteins.</text>
</comment>
<evidence type="ECO:0000256" key="7">
    <source>
        <dbReference type="SAM" id="MobiDB-lite"/>
    </source>
</evidence>
<evidence type="ECO:0000256" key="1">
    <source>
        <dbReference type="ARBA" id="ARBA00003950"/>
    </source>
</evidence>
<dbReference type="RefSeq" id="XP_002425616.1">
    <property type="nucleotide sequence ID" value="XM_002425571.1"/>
</dbReference>
<reference evidence="12" key="3">
    <citation type="submission" date="2021-02" db="UniProtKB">
        <authorList>
            <consortium name="EnsemblMetazoa"/>
        </authorList>
    </citation>
    <scope>IDENTIFICATION</scope>
    <source>
        <strain evidence="12">USDA</strain>
    </source>
</reference>
<dbReference type="EnsemblMetazoa" id="PHUM212250-RA">
    <property type="protein sequence ID" value="PHUM212250-PA"/>
    <property type="gene ID" value="PHUM212250"/>
</dbReference>
<evidence type="ECO:0000256" key="3">
    <source>
        <dbReference type="ARBA" id="ARBA00014160"/>
    </source>
</evidence>
<dbReference type="InterPro" id="IPR018611">
    <property type="entry name" value="Ufl1"/>
</dbReference>